<dbReference type="AlphaFoldDB" id="A0A2G5CGH8"/>
<gene>
    <name evidence="1" type="ORF">AQUCO_05600091v1</name>
</gene>
<keyword evidence="2" id="KW-1185">Reference proteome</keyword>
<dbReference type="InParanoid" id="A0A2G5CGH8"/>
<evidence type="ECO:0000313" key="1">
    <source>
        <dbReference type="EMBL" id="PIA30406.1"/>
    </source>
</evidence>
<dbReference type="EMBL" id="KZ305073">
    <property type="protein sequence ID" value="PIA30406.1"/>
    <property type="molecule type" value="Genomic_DNA"/>
</dbReference>
<reference evidence="1 2" key="1">
    <citation type="submission" date="2017-09" db="EMBL/GenBank/DDBJ databases">
        <title>WGS assembly of Aquilegia coerulea Goldsmith.</title>
        <authorList>
            <person name="Hodges S."/>
            <person name="Kramer E."/>
            <person name="Nordborg M."/>
            <person name="Tomkins J."/>
            <person name="Borevitz J."/>
            <person name="Derieg N."/>
            <person name="Yan J."/>
            <person name="Mihaltcheva S."/>
            <person name="Hayes R.D."/>
            <person name="Rokhsar D."/>
        </authorList>
    </citation>
    <scope>NUCLEOTIDE SEQUENCE [LARGE SCALE GENOMIC DNA]</scope>
    <source>
        <strain evidence="2">cv. Goldsmith</strain>
    </source>
</reference>
<dbReference type="Proteomes" id="UP000230069">
    <property type="component" value="Unassembled WGS sequence"/>
</dbReference>
<evidence type="ECO:0000313" key="2">
    <source>
        <dbReference type="Proteomes" id="UP000230069"/>
    </source>
</evidence>
<accession>A0A2G5CGH8</accession>
<name>A0A2G5CGH8_AQUCA</name>
<protein>
    <submittedName>
        <fullName evidence="1">Uncharacterized protein</fullName>
    </submittedName>
</protein>
<proteinExistence type="predicted"/>
<organism evidence="1 2">
    <name type="scientific">Aquilegia coerulea</name>
    <name type="common">Rocky mountain columbine</name>
    <dbReference type="NCBI Taxonomy" id="218851"/>
    <lineage>
        <taxon>Eukaryota</taxon>
        <taxon>Viridiplantae</taxon>
        <taxon>Streptophyta</taxon>
        <taxon>Embryophyta</taxon>
        <taxon>Tracheophyta</taxon>
        <taxon>Spermatophyta</taxon>
        <taxon>Magnoliopsida</taxon>
        <taxon>Ranunculales</taxon>
        <taxon>Ranunculaceae</taxon>
        <taxon>Thalictroideae</taxon>
        <taxon>Aquilegia</taxon>
    </lineage>
</organism>
<sequence>MKLIGLVETKVKACNAVRVKARLNNWCMINNNNENPRGCIWLTWDTNCYRTNVKTDQIIHVEIQNVSTLECFSSEARMISDYSKA</sequence>